<feature type="compositionally biased region" description="Polar residues" evidence="1">
    <location>
        <begin position="275"/>
        <end position="284"/>
    </location>
</feature>
<protein>
    <submittedName>
        <fullName evidence="2">Uncharacterized protein</fullName>
    </submittedName>
</protein>
<reference evidence="2 3" key="1">
    <citation type="journal article" date="2016" name="Mol. Biol. Evol.">
        <title>Comparative Genomics of Early-Diverging Mushroom-Forming Fungi Provides Insights into the Origins of Lignocellulose Decay Capabilities.</title>
        <authorList>
            <person name="Nagy L.G."/>
            <person name="Riley R."/>
            <person name="Tritt A."/>
            <person name="Adam C."/>
            <person name="Daum C."/>
            <person name="Floudas D."/>
            <person name="Sun H."/>
            <person name="Yadav J.S."/>
            <person name="Pangilinan J."/>
            <person name="Larsson K.H."/>
            <person name="Matsuura K."/>
            <person name="Barry K."/>
            <person name="Labutti K."/>
            <person name="Kuo R."/>
            <person name="Ohm R.A."/>
            <person name="Bhattacharya S.S."/>
            <person name="Shirouzu T."/>
            <person name="Yoshinaga Y."/>
            <person name="Martin F.M."/>
            <person name="Grigoriev I.V."/>
            <person name="Hibbett D.S."/>
        </authorList>
    </citation>
    <scope>NUCLEOTIDE SEQUENCE [LARGE SCALE GENOMIC DNA]</scope>
    <source>
        <strain evidence="2 3">CBS 109695</strain>
    </source>
</reference>
<name>A0A167SIC2_9AGAM</name>
<evidence type="ECO:0000256" key="1">
    <source>
        <dbReference type="SAM" id="MobiDB-lite"/>
    </source>
</evidence>
<feature type="non-terminal residue" evidence="2">
    <location>
        <position position="299"/>
    </location>
</feature>
<dbReference type="Proteomes" id="UP000076532">
    <property type="component" value="Unassembled WGS sequence"/>
</dbReference>
<accession>A0A167SIC2</accession>
<feature type="compositionally biased region" description="Basic and acidic residues" evidence="1">
    <location>
        <begin position="206"/>
        <end position="220"/>
    </location>
</feature>
<feature type="region of interest" description="Disordered" evidence="1">
    <location>
        <begin position="136"/>
        <end position="299"/>
    </location>
</feature>
<dbReference type="EMBL" id="KV419322">
    <property type="protein sequence ID" value="KZP01946.1"/>
    <property type="molecule type" value="Genomic_DNA"/>
</dbReference>
<dbReference type="AlphaFoldDB" id="A0A167SIC2"/>
<feature type="non-terminal residue" evidence="2">
    <location>
        <position position="1"/>
    </location>
</feature>
<evidence type="ECO:0000313" key="3">
    <source>
        <dbReference type="Proteomes" id="UP000076532"/>
    </source>
</evidence>
<proteinExistence type="predicted"/>
<keyword evidence="3" id="KW-1185">Reference proteome</keyword>
<feature type="compositionally biased region" description="Acidic residues" evidence="1">
    <location>
        <begin position="173"/>
        <end position="183"/>
    </location>
</feature>
<gene>
    <name evidence="2" type="ORF">FIBSPDRAFT_906304</name>
</gene>
<dbReference type="OrthoDB" id="3235041at2759"/>
<organism evidence="2 3">
    <name type="scientific">Athelia psychrophila</name>
    <dbReference type="NCBI Taxonomy" id="1759441"/>
    <lineage>
        <taxon>Eukaryota</taxon>
        <taxon>Fungi</taxon>
        <taxon>Dikarya</taxon>
        <taxon>Basidiomycota</taxon>
        <taxon>Agaricomycotina</taxon>
        <taxon>Agaricomycetes</taxon>
        <taxon>Agaricomycetidae</taxon>
        <taxon>Atheliales</taxon>
        <taxon>Atheliaceae</taxon>
        <taxon>Athelia</taxon>
    </lineage>
</organism>
<sequence>VHEYTNSIESPKKGKAKLAISLDHDDEGWPLLPTIAELQGAQIEPTIRRFMTECYLIANGNQGRSVPWKVIVEDPSAFIRPRYLPKNFIVVDPSKMSVADARTLLSFWFERQERGVRAFCFKAWYDKKEEGIVTAMSVNNQSKPSGKATRESRRPRTQKRSLAKARNERSSDEEAGQDSENALDTDIGRHGDDDVDLLNHGSTARTSDREPMRNRGEIQTRSKRNTARTPKEGNDTEESTAMNMKFGPPRGQPRNDTAGQQGGERKKRKADGVNTAETGQSSEGRTAKKRKVDSSKNQG</sequence>
<evidence type="ECO:0000313" key="2">
    <source>
        <dbReference type="EMBL" id="KZP01946.1"/>
    </source>
</evidence>